<comment type="caution">
    <text evidence="1">The sequence shown here is derived from an EMBL/GenBank/DDBJ whole genome shotgun (WGS) entry which is preliminary data.</text>
</comment>
<accession>A0ABV0MRG2</accession>
<gene>
    <name evidence="1" type="ORF">GOODEAATRI_011868</name>
</gene>
<reference evidence="1 2" key="1">
    <citation type="submission" date="2021-06" db="EMBL/GenBank/DDBJ databases">
        <authorList>
            <person name="Palmer J.M."/>
        </authorList>
    </citation>
    <scope>NUCLEOTIDE SEQUENCE [LARGE SCALE GENOMIC DNA]</scope>
    <source>
        <strain evidence="1 2">GA_2019</strain>
        <tissue evidence="1">Muscle</tissue>
    </source>
</reference>
<evidence type="ECO:0000313" key="1">
    <source>
        <dbReference type="EMBL" id="MEQ2161670.1"/>
    </source>
</evidence>
<keyword evidence="2" id="KW-1185">Reference proteome</keyword>
<name>A0ABV0MRG2_9TELE</name>
<dbReference type="EMBL" id="JAHRIO010010738">
    <property type="protein sequence ID" value="MEQ2161670.1"/>
    <property type="molecule type" value="Genomic_DNA"/>
</dbReference>
<sequence>MKSLVSLLDVLKPEQLQAKDKRVSTVRIHPNRVNTVNDRSALYPMLSSYGLTFLHKNSAASLRSLCPPASPFQKCRHRGAIYINNKKTDITTSAHKAPSNCSERQAAPRQTRFFQLNHVLFYFFFTVNRKLGQRSDLALEVESVPVSRSI</sequence>
<dbReference type="Proteomes" id="UP001476798">
    <property type="component" value="Unassembled WGS sequence"/>
</dbReference>
<organism evidence="1 2">
    <name type="scientific">Goodea atripinnis</name>
    <dbReference type="NCBI Taxonomy" id="208336"/>
    <lineage>
        <taxon>Eukaryota</taxon>
        <taxon>Metazoa</taxon>
        <taxon>Chordata</taxon>
        <taxon>Craniata</taxon>
        <taxon>Vertebrata</taxon>
        <taxon>Euteleostomi</taxon>
        <taxon>Actinopterygii</taxon>
        <taxon>Neopterygii</taxon>
        <taxon>Teleostei</taxon>
        <taxon>Neoteleostei</taxon>
        <taxon>Acanthomorphata</taxon>
        <taxon>Ovalentaria</taxon>
        <taxon>Atherinomorphae</taxon>
        <taxon>Cyprinodontiformes</taxon>
        <taxon>Goodeidae</taxon>
        <taxon>Goodea</taxon>
    </lineage>
</organism>
<evidence type="ECO:0000313" key="2">
    <source>
        <dbReference type="Proteomes" id="UP001476798"/>
    </source>
</evidence>
<protein>
    <submittedName>
        <fullName evidence="1">Uncharacterized protein</fullName>
    </submittedName>
</protein>
<proteinExistence type="predicted"/>